<dbReference type="InterPro" id="IPR007890">
    <property type="entry name" value="CHASE2"/>
</dbReference>
<feature type="transmembrane region" description="Helical" evidence="1">
    <location>
        <begin position="361"/>
        <end position="378"/>
    </location>
</feature>
<dbReference type="CDD" id="cd07302">
    <property type="entry name" value="CHD"/>
    <property type="match status" value="1"/>
</dbReference>
<keyword evidence="1" id="KW-1133">Transmembrane helix</keyword>
<keyword evidence="1" id="KW-0472">Membrane</keyword>
<reference evidence="3 4" key="1">
    <citation type="journal article" date="2012" name="Stand. Genomic Sci.">
        <title>Complete genome sequence of the sulfur compounds oxidizing chemolithoautotroph Sulfuricurvum kujiense type strain (YK-1(T)).</title>
        <authorList>
            <person name="Han C."/>
            <person name="Kotsyurbenko O."/>
            <person name="Chertkov O."/>
            <person name="Held B."/>
            <person name="Lapidus A."/>
            <person name="Nolan M."/>
            <person name="Lucas S."/>
            <person name="Hammon N."/>
            <person name="Deshpande S."/>
            <person name="Cheng J.F."/>
            <person name="Tapia R."/>
            <person name="Goodwin L.A."/>
            <person name="Pitluck S."/>
            <person name="Liolios K."/>
            <person name="Pagani I."/>
            <person name="Ivanova N."/>
            <person name="Mavromatis K."/>
            <person name="Mikhailova N."/>
            <person name="Pati A."/>
            <person name="Chen A."/>
            <person name="Palaniappan K."/>
            <person name="Land M."/>
            <person name="Hauser L."/>
            <person name="Chang Y.J."/>
            <person name="Jeffries C.D."/>
            <person name="Brambilla E.M."/>
            <person name="Rohde M."/>
            <person name="Spring S."/>
            <person name="Sikorski J."/>
            <person name="Goker M."/>
            <person name="Woyke T."/>
            <person name="Bristow J."/>
            <person name="Eisen J.A."/>
            <person name="Markowitz V."/>
            <person name="Hugenholtz P."/>
            <person name="Kyrpides N.C."/>
            <person name="Klenk H.P."/>
            <person name="Detter J.C."/>
        </authorList>
    </citation>
    <scope>NUCLEOTIDE SEQUENCE [LARGE SCALE GENOMIC DNA]</scope>
    <source>
        <strain evidence="4">ATCC BAA-921 / DSM 16994 / JCM 11577 / YK-1</strain>
    </source>
</reference>
<dbReference type="Pfam" id="PF00211">
    <property type="entry name" value="Guanylate_cyc"/>
    <property type="match status" value="1"/>
</dbReference>
<dbReference type="AlphaFoldDB" id="E4U2Y9"/>
<evidence type="ECO:0000256" key="1">
    <source>
        <dbReference type="SAM" id="Phobius"/>
    </source>
</evidence>
<dbReference type="HOGENOM" id="CLU_000445_85_1_7"/>
<proteinExistence type="predicted"/>
<feature type="transmembrane region" description="Helical" evidence="1">
    <location>
        <begin position="331"/>
        <end position="354"/>
    </location>
</feature>
<feature type="transmembrane region" description="Helical" evidence="1">
    <location>
        <begin position="384"/>
        <end position="409"/>
    </location>
</feature>
<dbReference type="InterPro" id="IPR050697">
    <property type="entry name" value="Adenylyl/Guanylyl_Cyclase_3/4"/>
</dbReference>
<dbReference type="GO" id="GO:0035556">
    <property type="term" value="P:intracellular signal transduction"/>
    <property type="evidence" value="ECO:0007669"/>
    <property type="project" value="InterPro"/>
</dbReference>
<dbReference type="PROSITE" id="PS50125">
    <property type="entry name" value="GUANYLATE_CYCLASE_2"/>
    <property type="match status" value="1"/>
</dbReference>
<dbReference type="eggNOG" id="COG4252">
    <property type="taxonomic scope" value="Bacteria"/>
</dbReference>
<dbReference type="Pfam" id="PF05226">
    <property type="entry name" value="CHASE2"/>
    <property type="match status" value="1"/>
</dbReference>
<dbReference type="KEGG" id="sku:Sulku_2093"/>
<feature type="domain" description="Guanylate cyclase" evidence="2">
    <location>
        <begin position="450"/>
        <end position="596"/>
    </location>
</feature>
<dbReference type="SMART" id="SM00044">
    <property type="entry name" value="CYCc"/>
    <property type="match status" value="1"/>
</dbReference>
<evidence type="ECO:0000259" key="2">
    <source>
        <dbReference type="PROSITE" id="PS50125"/>
    </source>
</evidence>
<dbReference type="SUPFAM" id="SSF55073">
    <property type="entry name" value="Nucleotide cyclase"/>
    <property type="match status" value="1"/>
</dbReference>
<dbReference type="GO" id="GO:0004016">
    <property type="term" value="F:adenylate cyclase activity"/>
    <property type="evidence" value="ECO:0007669"/>
    <property type="project" value="UniProtKB-ARBA"/>
</dbReference>
<organism evidence="3 4">
    <name type="scientific">Sulfuricurvum kujiense (strain ATCC BAA-921 / DSM 16994 / JCM 11577 / YK-1)</name>
    <dbReference type="NCBI Taxonomy" id="709032"/>
    <lineage>
        <taxon>Bacteria</taxon>
        <taxon>Pseudomonadati</taxon>
        <taxon>Campylobacterota</taxon>
        <taxon>Epsilonproteobacteria</taxon>
        <taxon>Campylobacterales</taxon>
        <taxon>Sulfurimonadaceae</taxon>
        <taxon>Sulfuricurvum</taxon>
    </lineage>
</organism>
<dbReference type="PANTHER" id="PTHR43081">
    <property type="entry name" value="ADENYLATE CYCLASE, TERMINAL-DIFFERENTIATION SPECIFIC-RELATED"/>
    <property type="match status" value="1"/>
</dbReference>
<accession>E4U2Y9</accession>
<evidence type="ECO:0000313" key="3">
    <source>
        <dbReference type="EMBL" id="ADR34753.1"/>
    </source>
</evidence>
<protein>
    <submittedName>
        <fullName evidence="3">Adenylate/guanylate cyclase with Chase sensor</fullName>
    </submittedName>
</protein>
<gene>
    <name evidence="3" type="ordered locus">Sulku_2093</name>
</gene>
<name>E4U2Y9_SULKY</name>
<dbReference type="GO" id="GO:0006171">
    <property type="term" value="P:cAMP biosynthetic process"/>
    <property type="evidence" value="ECO:0007669"/>
    <property type="project" value="TreeGrafter"/>
</dbReference>
<dbReference type="EMBL" id="CP002355">
    <property type="protein sequence ID" value="ADR34753.1"/>
    <property type="molecule type" value="Genomic_DNA"/>
</dbReference>
<evidence type="ECO:0000313" key="4">
    <source>
        <dbReference type="Proteomes" id="UP000008721"/>
    </source>
</evidence>
<keyword evidence="1" id="KW-0812">Transmembrane</keyword>
<dbReference type="Proteomes" id="UP000008721">
    <property type="component" value="Chromosome"/>
</dbReference>
<dbReference type="eggNOG" id="COG2114">
    <property type="taxonomic scope" value="Bacteria"/>
</dbReference>
<keyword evidence="4" id="KW-1185">Reference proteome</keyword>
<dbReference type="STRING" id="709032.Sulku_2093"/>
<dbReference type="PANTHER" id="PTHR43081:SF1">
    <property type="entry name" value="ADENYLATE CYCLASE, TERMINAL-DIFFERENTIATION SPECIFIC"/>
    <property type="match status" value="1"/>
</dbReference>
<dbReference type="Gene3D" id="3.30.70.1230">
    <property type="entry name" value="Nucleotide cyclase"/>
    <property type="match status" value="1"/>
</dbReference>
<dbReference type="InterPro" id="IPR029787">
    <property type="entry name" value="Nucleotide_cyclase"/>
</dbReference>
<dbReference type="InterPro" id="IPR001054">
    <property type="entry name" value="A/G_cyclase"/>
</dbReference>
<dbReference type="SMART" id="SM01080">
    <property type="entry name" value="CHASE2"/>
    <property type="match status" value="1"/>
</dbReference>
<sequence length="730" mass="81201">MTLGIAAVALVGYLKYPSVFMPFEHKINDAMFLLRGEIQGDQNIVIVDIDEKSLKELGQWPWSRDKVAHLLENLKGYGAAIIGIDVVFAEPDNSSPKAVFRKLGIADTNVADYDRMLGETIAQTPAIVGYVFALSNDGVAPENTPTTNAVIIEKNKPASSFLIKPYRAVLNIPLIQDNAYSSGYFNTLPDKDGVVRSVPLVMEYGGIIYPSLSLEMIRIMLNERKITLEYDDRGVNRIMVGDRVIPTDFYARMMVNYRGSAKSYRYISAADVYNKKIDPSLIEGKIVLLGTSAAGLLDLRSTPFDSAYPGVEVHANVMDNIINQTFIAQPIWAVGVDIVTILVVPFLIFAILLLPGAMASFAAFIALNAGIIGGHYYLMMREGIVLNTLIPLLAMIALFLAGQVINYFLENKQKEMIKGKFARKVSPAVMNDILSSTTEDILAGTEREITIFFSDMRNFTNISEVLGNPKGLIRFMNAYMEPMTEIIIKSGGTVDKFIGDAIMAYWNAPLAIENHADKAVGAALEQLHGLDKLNSALKKNPDFAKVAEMSDKKGLPIVDIGIGVNTGTAIVGEMGTRGRSDYTVIGDTINLGSRLESLCKYYNSRLNISGFTKQALKGEYIFRFLDLVTVKGKSEPVEIWQIHDFDRRMKHTLYPVSKEELDQELKRYHEAIELYKTGLFAEALALFKEVESWENKTNRSIYKIYIDRCEHYIQNPPESFNGVFVHTTKG</sequence>